<dbReference type="RefSeq" id="WP_157364917.1">
    <property type="nucleotide sequence ID" value="NZ_WOWS01000009.1"/>
</dbReference>
<evidence type="ECO:0000313" key="2">
    <source>
        <dbReference type="EMBL" id="MUU79861.1"/>
    </source>
</evidence>
<dbReference type="InterPro" id="IPR043744">
    <property type="entry name" value="DUF5689"/>
</dbReference>
<dbReference type="Pfam" id="PF18942">
    <property type="entry name" value="DUF5689"/>
    <property type="match status" value="1"/>
</dbReference>
<dbReference type="Gene3D" id="2.60.120.200">
    <property type="match status" value="1"/>
</dbReference>
<name>A0A6L6UBY7_9FLAO</name>
<gene>
    <name evidence="2" type="ORF">GN138_15540</name>
</gene>
<evidence type="ECO:0000259" key="1">
    <source>
        <dbReference type="Pfam" id="PF18942"/>
    </source>
</evidence>
<organism evidence="2 3">
    <name type="scientific">Winogradskyella endarachnes</name>
    <dbReference type="NCBI Taxonomy" id="2681965"/>
    <lineage>
        <taxon>Bacteria</taxon>
        <taxon>Pseudomonadati</taxon>
        <taxon>Bacteroidota</taxon>
        <taxon>Flavobacteriia</taxon>
        <taxon>Flavobacteriales</taxon>
        <taxon>Flavobacteriaceae</taxon>
        <taxon>Winogradskyella</taxon>
    </lineage>
</organism>
<sequence length="474" mass="51782">MNKTSKFLNLIMVLIASIAITSCVQDDDYTIPSSLGDEENSGLEEILTDLSSGDLIEISISDLKALYEAYESGQSGFDYDHFIEISDNLVVKGYVTSSDATGNFYKEFYMQDAPENPTAALGVVLNQVDSYNQFNFGREVYIKLSGMYVGYNANEIITVGGKTDDDEVGQFTANQIPTQIFRSSTTETIVPLEVNLSSISESHVGMFVTSNNVQFPEDLEGSTFGDPTEDFDTQRTLQSCEGFGYSSFLLETSSFANFYNTPLPTGGGSISAVVLKTYGGDNLVYLLNDLNDIQLNDTRCTPDNIDDFNVVFSEDFSAGQGDWEVTNTVGTRDWYSASFDGENYMRATAYSSGGNDDMISWLISPTIDFDAQDDEQLLLQIADAYSNGQPLKAYYSNDYTTGGNPSTATWTEIGATEIEALGENTGFYDNNYESTGLIDLSMVTGDAVIAFVYDSEGGDISTTIDLSDVKILAQ</sequence>
<dbReference type="Proteomes" id="UP000478208">
    <property type="component" value="Unassembled WGS sequence"/>
</dbReference>
<dbReference type="AlphaFoldDB" id="A0A6L6UBY7"/>
<accession>A0A6L6UBY7</accession>
<dbReference type="PROSITE" id="PS51257">
    <property type="entry name" value="PROKAR_LIPOPROTEIN"/>
    <property type="match status" value="1"/>
</dbReference>
<keyword evidence="3" id="KW-1185">Reference proteome</keyword>
<dbReference type="NCBIfam" id="NF038128">
    <property type="entry name" value="choice_anch_J"/>
    <property type="match status" value="1"/>
</dbReference>
<comment type="caution">
    <text evidence="2">The sequence shown here is derived from an EMBL/GenBank/DDBJ whole genome shotgun (WGS) entry which is preliminary data.</text>
</comment>
<protein>
    <recommendedName>
        <fullName evidence="1">DUF5689 domain-containing protein</fullName>
    </recommendedName>
</protein>
<reference evidence="2 3" key="1">
    <citation type="submission" date="2019-12" db="EMBL/GenBank/DDBJ databases">
        <authorList>
            <person name="Li J."/>
        </authorList>
    </citation>
    <scope>NUCLEOTIDE SEQUENCE [LARGE SCALE GENOMIC DNA]</scope>
    <source>
        <strain evidence="2 3">HL2-2</strain>
    </source>
</reference>
<proteinExistence type="predicted"/>
<feature type="domain" description="DUF5689" evidence="1">
    <location>
        <begin position="57"/>
        <end position="293"/>
    </location>
</feature>
<dbReference type="EMBL" id="WOWS01000009">
    <property type="protein sequence ID" value="MUU79861.1"/>
    <property type="molecule type" value="Genomic_DNA"/>
</dbReference>
<evidence type="ECO:0000313" key="3">
    <source>
        <dbReference type="Proteomes" id="UP000478208"/>
    </source>
</evidence>